<protein>
    <submittedName>
        <fullName evidence="2">Uncharacterized protein</fullName>
    </submittedName>
</protein>
<feature type="region of interest" description="Disordered" evidence="1">
    <location>
        <begin position="120"/>
        <end position="155"/>
    </location>
</feature>
<feature type="compositionally biased region" description="Basic and acidic residues" evidence="1">
    <location>
        <begin position="212"/>
        <end position="223"/>
    </location>
</feature>
<sequence>MRLTLHAGLIIGVSVLVAAGIAVYESPQFQQWVSNSRRKIALALHNLGDEVQPRDIPLREDISMTEEPGEVAEERRRIARAEILRRGALIESRRESQSTSQPRNSFDMLVDEDGHLRDLKYHDDVQNPQESTAKSTGLDWENSGPVRRGGKLIDDDSSTAVAKDPLNIQIAAPATPNPNIQFSTQLTPISDDAEENPFFDPFSPNSPIADSDSSHTEGHEETYYAHPGAPDNVTDHNNVLVDFSGFNQEFASSHHDISAAPSTNGSFTHVGGSDDGTSDGTLSDLGARSIGGVATPLSWSEVGSVISNEDAGHH</sequence>
<organism evidence="2 3">
    <name type="scientific">Penicillium salamii</name>
    <dbReference type="NCBI Taxonomy" id="1612424"/>
    <lineage>
        <taxon>Eukaryota</taxon>
        <taxon>Fungi</taxon>
        <taxon>Dikarya</taxon>
        <taxon>Ascomycota</taxon>
        <taxon>Pezizomycotina</taxon>
        <taxon>Eurotiomycetes</taxon>
        <taxon>Eurotiomycetidae</taxon>
        <taxon>Eurotiales</taxon>
        <taxon>Aspergillaceae</taxon>
        <taxon>Penicillium</taxon>
    </lineage>
</organism>
<dbReference type="OrthoDB" id="3926760at2759"/>
<comment type="caution">
    <text evidence="2">The sequence shown here is derived from an EMBL/GenBank/DDBJ whole genome shotgun (WGS) entry which is preliminary data.</text>
</comment>
<dbReference type="AlphaFoldDB" id="A0A9W4JF92"/>
<feature type="compositionally biased region" description="Low complexity" evidence="1">
    <location>
        <begin position="198"/>
        <end position="207"/>
    </location>
</feature>
<dbReference type="EMBL" id="CAJVPA010000195">
    <property type="protein sequence ID" value="CAG8390480.1"/>
    <property type="molecule type" value="Genomic_DNA"/>
</dbReference>
<reference evidence="2" key="1">
    <citation type="submission" date="2021-07" db="EMBL/GenBank/DDBJ databases">
        <authorList>
            <person name="Branca A.L. A."/>
        </authorList>
    </citation>
    <scope>NUCLEOTIDE SEQUENCE</scope>
</reference>
<proteinExistence type="predicted"/>
<gene>
    <name evidence="2" type="ORF">PSALAMII_LOCUS6989</name>
</gene>
<feature type="compositionally biased region" description="Polar residues" evidence="1">
    <location>
        <begin position="126"/>
        <end position="135"/>
    </location>
</feature>
<dbReference type="Proteomes" id="UP001152646">
    <property type="component" value="Unassembled WGS sequence"/>
</dbReference>
<evidence type="ECO:0000313" key="3">
    <source>
        <dbReference type="Proteomes" id="UP001152646"/>
    </source>
</evidence>
<accession>A0A9W4JF92</accession>
<feature type="region of interest" description="Disordered" evidence="1">
    <location>
        <begin position="254"/>
        <end position="285"/>
    </location>
</feature>
<name>A0A9W4JF92_9EURO</name>
<feature type="region of interest" description="Disordered" evidence="1">
    <location>
        <begin position="198"/>
        <end position="236"/>
    </location>
</feature>
<evidence type="ECO:0000313" key="2">
    <source>
        <dbReference type="EMBL" id="CAG8390480.1"/>
    </source>
</evidence>
<evidence type="ECO:0000256" key="1">
    <source>
        <dbReference type="SAM" id="MobiDB-lite"/>
    </source>
</evidence>